<reference evidence="8 9" key="1">
    <citation type="submission" date="2018-03" db="EMBL/GenBank/DDBJ databases">
        <title>Bioinformatic expansion and discovery of thiopeptide antibiotics.</title>
        <authorList>
            <person name="Schwalen C.J."/>
            <person name="Hudson G.A."/>
            <person name="Mitchell D.A."/>
        </authorList>
    </citation>
    <scope>NUCLEOTIDE SEQUENCE [LARGE SCALE GENOMIC DNA]</scope>
    <source>
        <strain evidence="8 9">ATCC 21389</strain>
    </source>
</reference>
<dbReference type="GO" id="GO:0016705">
    <property type="term" value="F:oxidoreductase activity, acting on paired donors, with incorporation or reduction of molecular oxygen"/>
    <property type="evidence" value="ECO:0007669"/>
    <property type="project" value="InterPro"/>
</dbReference>
<dbReference type="InterPro" id="IPR002397">
    <property type="entry name" value="Cyt_P450_B"/>
</dbReference>
<dbReference type="PANTHER" id="PTHR46696:SF1">
    <property type="entry name" value="CYTOCHROME P450 YJIB-RELATED"/>
    <property type="match status" value="1"/>
</dbReference>
<accession>A0A2V4P6V8</accession>
<keyword evidence="4 7" id="KW-0560">Oxidoreductase</keyword>
<dbReference type="FunFam" id="1.10.630.10:FF:000018">
    <property type="entry name" value="Cytochrome P450 monooxygenase"/>
    <property type="match status" value="1"/>
</dbReference>
<keyword evidence="9" id="KW-1185">Reference proteome</keyword>
<evidence type="ECO:0000256" key="3">
    <source>
        <dbReference type="ARBA" id="ARBA00022723"/>
    </source>
</evidence>
<dbReference type="GO" id="GO:0005506">
    <property type="term" value="F:iron ion binding"/>
    <property type="evidence" value="ECO:0007669"/>
    <property type="project" value="InterPro"/>
</dbReference>
<evidence type="ECO:0000256" key="7">
    <source>
        <dbReference type="RuleBase" id="RU000461"/>
    </source>
</evidence>
<dbReference type="PROSITE" id="PS00086">
    <property type="entry name" value="CYTOCHROME_P450"/>
    <property type="match status" value="1"/>
</dbReference>
<dbReference type="InterPro" id="IPR017972">
    <property type="entry name" value="Cyt_P450_CS"/>
</dbReference>
<evidence type="ECO:0000256" key="6">
    <source>
        <dbReference type="ARBA" id="ARBA00023033"/>
    </source>
</evidence>
<keyword evidence="6 7" id="KW-0503">Monooxygenase</keyword>
<dbReference type="InterPro" id="IPR001128">
    <property type="entry name" value="Cyt_P450"/>
</dbReference>
<dbReference type="InterPro" id="IPR036396">
    <property type="entry name" value="Cyt_P450_sf"/>
</dbReference>
<evidence type="ECO:0000256" key="1">
    <source>
        <dbReference type="ARBA" id="ARBA00010617"/>
    </source>
</evidence>
<gene>
    <name evidence="8" type="ORF">C7C46_15210</name>
</gene>
<evidence type="ECO:0000256" key="4">
    <source>
        <dbReference type="ARBA" id="ARBA00023002"/>
    </source>
</evidence>
<evidence type="ECO:0000256" key="5">
    <source>
        <dbReference type="ARBA" id="ARBA00023004"/>
    </source>
</evidence>
<dbReference type="CDD" id="cd11029">
    <property type="entry name" value="CYP107-like"/>
    <property type="match status" value="1"/>
</dbReference>
<sequence length="409" mass="43813">MDTVSTPDAGSAGGCPIAATISPEFRSTAHQHYQRLRAAGPVQRVRQPSGLEVWLVVGQQAVREAAVHPALVKDAATAQEALDAIGFTGNKPGSGFGGNMLTADPPHHTRLRKLVAGAFTGRRTELLRPRVQEITDRLLDAMAPAGQADLVAAFAGPLPMTVICELLGVPEEHREDFRSWSHEAITAPVHLQREGAQKLSDYLARLLDAKRAEPDEGLLSALVAVNDEQDGRLSDVELLGTAALLVVAGHDTTVNLLANAALALLTHPEQAELLRADPALLPGAVEEFLRFDAPVEFAPFRFAAEDLELAGTKIRRGDVVQLGLTAAGRDVEGGDVLDVTRPDPRHVSFGHGIHYCLGAPLARLEGEVAVGTLLRRFPDLELAVPVEELSWHPYGITRGPVALPVRWGR</sequence>
<comment type="similarity">
    <text evidence="1 7">Belongs to the cytochrome P450 family.</text>
</comment>
<dbReference type="PANTHER" id="PTHR46696">
    <property type="entry name" value="P450, PUTATIVE (EUROFUNG)-RELATED"/>
    <property type="match status" value="1"/>
</dbReference>
<dbReference type="Gene3D" id="1.10.630.10">
    <property type="entry name" value="Cytochrome P450"/>
    <property type="match status" value="1"/>
</dbReference>
<dbReference type="RefSeq" id="WP_110669888.1">
    <property type="nucleotide sequence ID" value="NZ_PYBW01000047.1"/>
</dbReference>
<keyword evidence="5 7" id="KW-0408">Iron</keyword>
<protein>
    <submittedName>
        <fullName evidence="8">Cytochrome P450</fullName>
    </submittedName>
</protein>
<keyword evidence="3 7" id="KW-0479">Metal-binding</keyword>
<dbReference type="GO" id="GO:0020037">
    <property type="term" value="F:heme binding"/>
    <property type="evidence" value="ECO:0007669"/>
    <property type="project" value="InterPro"/>
</dbReference>
<comment type="caution">
    <text evidence="8">The sequence shown here is derived from an EMBL/GenBank/DDBJ whole genome shotgun (WGS) entry which is preliminary data.</text>
</comment>
<name>A0A2V4P6V8_9ACTN</name>
<dbReference type="OrthoDB" id="4156795at2"/>
<dbReference type="EMBL" id="PYBW01000047">
    <property type="protein sequence ID" value="PYC78862.1"/>
    <property type="molecule type" value="Genomic_DNA"/>
</dbReference>
<dbReference type="GO" id="GO:0004497">
    <property type="term" value="F:monooxygenase activity"/>
    <property type="evidence" value="ECO:0007669"/>
    <property type="project" value="UniProtKB-KW"/>
</dbReference>
<dbReference type="AlphaFoldDB" id="A0A2V4P6V8"/>
<evidence type="ECO:0000256" key="2">
    <source>
        <dbReference type="ARBA" id="ARBA00022617"/>
    </source>
</evidence>
<dbReference type="Pfam" id="PF00067">
    <property type="entry name" value="p450"/>
    <property type="match status" value="2"/>
</dbReference>
<proteinExistence type="inferred from homology"/>
<dbReference type="SUPFAM" id="SSF48264">
    <property type="entry name" value="Cytochrome P450"/>
    <property type="match status" value="1"/>
</dbReference>
<evidence type="ECO:0000313" key="8">
    <source>
        <dbReference type="EMBL" id="PYC78862.1"/>
    </source>
</evidence>
<organism evidence="8 9">
    <name type="scientific">Streptomyces tateyamensis</name>
    <dbReference type="NCBI Taxonomy" id="565073"/>
    <lineage>
        <taxon>Bacteria</taxon>
        <taxon>Bacillati</taxon>
        <taxon>Actinomycetota</taxon>
        <taxon>Actinomycetes</taxon>
        <taxon>Kitasatosporales</taxon>
        <taxon>Streptomycetaceae</taxon>
        <taxon>Streptomyces</taxon>
    </lineage>
</organism>
<evidence type="ECO:0000313" key="9">
    <source>
        <dbReference type="Proteomes" id="UP000248039"/>
    </source>
</evidence>
<keyword evidence="2 7" id="KW-0349">Heme</keyword>
<dbReference type="PRINTS" id="PR00359">
    <property type="entry name" value="BP450"/>
</dbReference>
<dbReference type="Proteomes" id="UP000248039">
    <property type="component" value="Unassembled WGS sequence"/>
</dbReference>